<proteinExistence type="predicted"/>
<gene>
    <name evidence="1" type="ORF">PhCBS80983_g00573</name>
</gene>
<organism evidence="1 2">
    <name type="scientific">Powellomyces hirtus</name>
    <dbReference type="NCBI Taxonomy" id="109895"/>
    <lineage>
        <taxon>Eukaryota</taxon>
        <taxon>Fungi</taxon>
        <taxon>Fungi incertae sedis</taxon>
        <taxon>Chytridiomycota</taxon>
        <taxon>Chytridiomycota incertae sedis</taxon>
        <taxon>Chytridiomycetes</taxon>
        <taxon>Spizellomycetales</taxon>
        <taxon>Powellomycetaceae</taxon>
        <taxon>Powellomyces</taxon>
    </lineage>
</organism>
<dbReference type="AlphaFoldDB" id="A0A507EDR4"/>
<keyword evidence="2" id="KW-1185">Reference proteome</keyword>
<protein>
    <submittedName>
        <fullName evidence="1">Uncharacterized protein</fullName>
    </submittedName>
</protein>
<dbReference type="EMBL" id="QEAQ01000003">
    <property type="protein sequence ID" value="TPX62273.1"/>
    <property type="molecule type" value="Genomic_DNA"/>
</dbReference>
<evidence type="ECO:0000313" key="2">
    <source>
        <dbReference type="Proteomes" id="UP000318582"/>
    </source>
</evidence>
<dbReference type="Proteomes" id="UP000318582">
    <property type="component" value="Unassembled WGS sequence"/>
</dbReference>
<name>A0A507EDR4_9FUNG</name>
<evidence type="ECO:0000313" key="1">
    <source>
        <dbReference type="EMBL" id="TPX62273.1"/>
    </source>
</evidence>
<sequence length="235" mass="25992">MNTGEFSLRPVLLNKRIVGSKWDFTLSASVKNSYVLQVVEENARTPGDITFPCSNLTFLCADPLQGVCSPEFLEPLRHRILACKVNHTSVHALVWVANNDASRFYQLQSALAAFPADCGIQIHPVHSCDEFIHTVTRLSLFLDTEHEDIVQGKIAQAMEELPEMDMASQDIWLPLIAGMSGTANNLSHHDCFVIQEGAQSLARIASASVAELRDFSLDKSTAMAVRAFFEEETVI</sequence>
<accession>A0A507EDR4</accession>
<reference evidence="1 2" key="1">
    <citation type="journal article" date="2019" name="Sci. Rep.">
        <title>Comparative genomics of chytrid fungi reveal insights into the obligate biotrophic and pathogenic lifestyle of Synchytrium endobioticum.</title>
        <authorList>
            <person name="van de Vossenberg B.T.L.H."/>
            <person name="Warris S."/>
            <person name="Nguyen H.D.T."/>
            <person name="van Gent-Pelzer M.P.E."/>
            <person name="Joly D.L."/>
            <person name="van de Geest H.C."/>
            <person name="Bonants P.J.M."/>
            <person name="Smith D.S."/>
            <person name="Levesque C.A."/>
            <person name="van der Lee T.A.J."/>
        </authorList>
    </citation>
    <scope>NUCLEOTIDE SEQUENCE [LARGE SCALE GENOMIC DNA]</scope>
    <source>
        <strain evidence="1 2">CBS 809.83</strain>
    </source>
</reference>
<comment type="caution">
    <text evidence="1">The sequence shown here is derived from an EMBL/GenBank/DDBJ whole genome shotgun (WGS) entry which is preliminary data.</text>
</comment>